<protein>
    <submittedName>
        <fullName evidence="1">Uncharacterized protein</fullName>
    </submittedName>
</protein>
<organism evidence="1 2">
    <name type="scientific">Parafrankia irregularis</name>
    <dbReference type="NCBI Taxonomy" id="795642"/>
    <lineage>
        <taxon>Bacteria</taxon>
        <taxon>Bacillati</taxon>
        <taxon>Actinomycetota</taxon>
        <taxon>Actinomycetes</taxon>
        <taxon>Frankiales</taxon>
        <taxon>Frankiaceae</taxon>
        <taxon>Parafrankia</taxon>
    </lineage>
</organism>
<reference evidence="2" key="1">
    <citation type="submission" date="2015-11" db="EMBL/GenBank/DDBJ databases">
        <authorList>
            <person name="Varghese N."/>
        </authorList>
    </citation>
    <scope>NUCLEOTIDE SEQUENCE [LARGE SCALE GENOMIC DNA]</scope>
    <source>
        <strain evidence="2">DSM 45899</strain>
    </source>
</reference>
<accession>A0A0S4QWQ9</accession>
<keyword evidence="2" id="KW-1185">Reference proteome</keyword>
<proteinExistence type="predicted"/>
<sequence>MGGIVEPLIASLGTLVGVATGGIIAGRAQTVTWRREEAGRERDTRQSVYARFISSAREWRAVVQSDQVVVREGGNVARGRHADGGPAQVETLKLQIEIRLVARHRETVDRSAEVVDAIRQVAKARPGHEPGQVPDNLIAACRQAERDFLDSARAELGIPPVDAGPGQPS</sequence>
<dbReference type="RefSeq" id="WP_091284364.1">
    <property type="nucleotide sequence ID" value="NZ_FAOZ01000033.1"/>
</dbReference>
<evidence type="ECO:0000313" key="1">
    <source>
        <dbReference type="EMBL" id="CUU59923.1"/>
    </source>
</evidence>
<gene>
    <name evidence="1" type="ORF">Ga0074812_13347</name>
</gene>
<dbReference type="Proteomes" id="UP000198802">
    <property type="component" value="Unassembled WGS sequence"/>
</dbReference>
<evidence type="ECO:0000313" key="2">
    <source>
        <dbReference type="Proteomes" id="UP000198802"/>
    </source>
</evidence>
<name>A0A0S4QWQ9_9ACTN</name>
<dbReference type="EMBL" id="FAOZ01000033">
    <property type="protein sequence ID" value="CUU59923.1"/>
    <property type="molecule type" value="Genomic_DNA"/>
</dbReference>
<dbReference type="AlphaFoldDB" id="A0A0S4QWQ9"/>